<dbReference type="Proteomes" id="UP000185895">
    <property type="component" value="Unassembled WGS sequence"/>
</dbReference>
<evidence type="ECO:0000256" key="4">
    <source>
        <dbReference type="ARBA" id="ARBA00023237"/>
    </source>
</evidence>
<dbReference type="CDD" id="cd07185">
    <property type="entry name" value="OmpA_C-like"/>
    <property type="match status" value="1"/>
</dbReference>
<dbReference type="STRING" id="1262585.BJI46_03910"/>
<evidence type="ECO:0000256" key="6">
    <source>
        <dbReference type="SAM" id="SignalP"/>
    </source>
</evidence>
<evidence type="ECO:0000256" key="5">
    <source>
        <dbReference type="PROSITE-ProRule" id="PRU00473"/>
    </source>
</evidence>
<dbReference type="InterPro" id="IPR006664">
    <property type="entry name" value="OMP_bac"/>
</dbReference>
<evidence type="ECO:0000259" key="7">
    <source>
        <dbReference type="PROSITE" id="PS51123"/>
    </source>
</evidence>
<sequence>MNALKKVMMLSIFSGLVISMTTSAQEPNLQPTIEEIKFPEVKDSYLKQVNRYEVNDIARLETGLNKDQIRHLLSHPQFNEGVFVNRIWNYVMDVRIPGTQTYKRCQLRIDFDQKNLAKALYWKGEQCQELLNYKVNTSTLALPASQARQATLIFAFDQYHVSQITQTTASLEQIADQIKSDHPQQVYISGFTDRFGAYAYNQKLSANRVNSIATALVQYGVDPNILQIQANGATSLYQQCDGSKNNVTIECLAPNRRVNIQW</sequence>
<dbReference type="Gene3D" id="3.30.1330.60">
    <property type="entry name" value="OmpA-like domain"/>
    <property type="match status" value="1"/>
</dbReference>
<protein>
    <recommendedName>
        <fullName evidence="7">OmpA-like domain-containing protein</fullName>
    </recommendedName>
</protein>
<feature type="chain" id="PRO_5043144593" description="OmpA-like domain-containing protein" evidence="6">
    <location>
        <begin position="25"/>
        <end position="262"/>
    </location>
</feature>
<keyword evidence="2 6" id="KW-0732">Signal</keyword>
<evidence type="ECO:0000256" key="2">
    <source>
        <dbReference type="ARBA" id="ARBA00022729"/>
    </source>
</evidence>
<feature type="domain" description="OmpA-like" evidence="7">
    <location>
        <begin position="141"/>
        <end position="262"/>
    </location>
</feature>
<comment type="caution">
    <text evidence="8">The sequence shown here is derived from an EMBL/GenBank/DDBJ whole genome shotgun (WGS) entry which is preliminary data.</text>
</comment>
<name>A0A1E7R5B6_9GAMM</name>
<dbReference type="PRINTS" id="PR01021">
    <property type="entry name" value="OMPADOMAIN"/>
</dbReference>
<keyword evidence="4" id="KW-0998">Cell outer membrane</keyword>
<dbReference type="NCBIfam" id="NF047726">
    <property type="entry name" value="AutTranAdhPGAsTpgA"/>
    <property type="match status" value="1"/>
</dbReference>
<dbReference type="Pfam" id="PF00691">
    <property type="entry name" value="OmpA"/>
    <property type="match status" value="1"/>
</dbReference>
<gene>
    <name evidence="8" type="ORF">BJI46_03910</name>
</gene>
<evidence type="ECO:0000256" key="3">
    <source>
        <dbReference type="ARBA" id="ARBA00023136"/>
    </source>
</evidence>
<dbReference type="PROSITE" id="PS51123">
    <property type="entry name" value="OMPA_2"/>
    <property type="match status" value="1"/>
</dbReference>
<evidence type="ECO:0000313" key="9">
    <source>
        <dbReference type="Proteomes" id="UP000185895"/>
    </source>
</evidence>
<dbReference type="GO" id="GO:0009279">
    <property type="term" value="C:cell outer membrane"/>
    <property type="evidence" value="ECO:0007669"/>
    <property type="project" value="UniProtKB-SubCell"/>
</dbReference>
<proteinExistence type="predicted"/>
<dbReference type="SUPFAM" id="SSF103088">
    <property type="entry name" value="OmpA-like"/>
    <property type="match status" value="1"/>
</dbReference>
<dbReference type="InterPro" id="IPR006665">
    <property type="entry name" value="OmpA-like"/>
</dbReference>
<dbReference type="Gene3D" id="3.30.1450.10">
    <property type="match status" value="1"/>
</dbReference>
<comment type="subcellular location">
    <subcellularLocation>
        <location evidence="1">Cell outer membrane</location>
    </subcellularLocation>
</comment>
<reference evidence="8 9" key="1">
    <citation type="submission" date="2016-09" db="EMBL/GenBank/DDBJ databases">
        <authorList>
            <person name="Capua I."/>
            <person name="De Benedictis P."/>
            <person name="Joannis T."/>
            <person name="Lombin L.H."/>
            <person name="Cattoli G."/>
        </authorList>
    </citation>
    <scope>NUCLEOTIDE SEQUENCE [LARGE SCALE GENOMIC DNA]</scope>
    <source>
        <strain evidence="8 9">ANC 4671</strain>
    </source>
</reference>
<dbReference type="PANTHER" id="PTHR30329:SF21">
    <property type="entry name" value="LIPOPROTEIN YIAD-RELATED"/>
    <property type="match status" value="1"/>
</dbReference>
<dbReference type="InterPro" id="IPR050330">
    <property type="entry name" value="Bact_OuterMem_StrucFunc"/>
</dbReference>
<feature type="signal peptide" evidence="6">
    <location>
        <begin position="1"/>
        <end position="24"/>
    </location>
</feature>
<dbReference type="InterPro" id="IPR007450">
    <property type="entry name" value="BamE_dom"/>
</dbReference>
<dbReference type="Pfam" id="PF04355">
    <property type="entry name" value="BamE"/>
    <property type="match status" value="1"/>
</dbReference>
<dbReference type="PANTHER" id="PTHR30329">
    <property type="entry name" value="STATOR ELEMENT OF FLAGELLAR MOTOR COMPLEX"/>
    <property type="match status" value="1"/>
</dbReference>
<dbReference type="AlphaFoldDB" id="A0A1E7R5B6"/>
<dbReference type="EMBL" id="MKKK01000034">
    <property type="protein sequence ID" value="OEY94491.1"/>
    <property type="molecule type" value="Genomic_DNA"/>
</dbReference>
<dbReference type="InterPro" id="IPR037873">
    <property type="entry name" value="BamE-like"/>
</dbReference>
<evidence type="ECO:0000313" key="8">
    <source>
        <dbReference type="EMBL" id="OEY94491.1"/>
    </source>
</evidence>
<keyword evidence="3 5" id="KW-0472">Membrane</keyword>
<dbReference type="OrthoDB" id="1149075at2"/>
<keyword evidence="9" id="KW-1185">Reference proteome</keyword>
<organism evidence="8 9">
    <name type="scientific">Acinetobacter qingfengensis</name>
    <dbReference type="NCBI Taxonomy" id="1262585"/>
    <lineage>
        <taxon>Bacteria</taxon>
        <taxon>Pseudomonadati</taxon>
        <taxon>Pseudomonadota</taxon>
        <taxon>Gammaproteobacteria</taxon>
        <taxon>Moraxellales</taxon>
        <taxon>Moraxellaceae</taxon>
        <taxon>Acinetobacter</taxon>
    </lineage>
</organism>
<evidence type="ECO:0000256" key="1">
    <source>
        <dbReference type="ARBA" id="ARBA00004442"/>
    </source>
</evidence>
<dbReference type="RefSeq" id="WP_070070297.1">
    <property type="nucleotide sequence ID" value="NZ_MKKK01000034.1"/>
</dbReference>
<accession>A0A1E7R5B6</accession>
<dbReference type="InterPro" id="IPR036737">
    <property type="entry name" value="OmpA-like_sf"/>
</dbReference>